<dbReference type="Proteomes" id="UP000244890">
    <property type="component" value="Chromosome"/>
</dbReference>
<dbReference type="OrthoDB" id="9782229at2"/>
<dbReference type="RefSeq" id="WP_108910556.1">
    <property type="nucleotide sequence ID" value="NZ_CP021886.1"/>
</dbReference>
<keyword evidence="2" id="KW-1133">Transmembrane helix</keyword>
<organism evidence="3 4">
    <name type="scientific">Helicobacter apodemus</name>
    <dbReference type="NCBI Taxonomy" id="135569"/>
    <lineage>
        <taxon>Bacteria</taxon>
        <taxon>Pseudomonadati</taxon>
        <taxon>Campylobacterota</taxon>
        <taxon>Epsilonproteobacteria</taxon>
        <taxon>Campylobacterales</taxon>
        <taxon>Helicobacteraceae</taxon>
        <taxon>Helicobacter</taxon>
    </lineage>
</organism>
<keyword evidence="2" id="KW-0472">Membrane</keyword>
<evidence type="ECO:0000256" key="2">
    <source>
        <dbReference type="SAM" id="Phobius"/>
    </source>
</evidence>
<keyword evidence="1" id="KW-0175">Coiled coil</keyword>
<dbReference type="KEGG" id="had:CDV25_02005"/>
<accession>A0A2U8FBP1</accession>
<sequence>MISNSKGSEWISISDMMAGIMMIFLLVAVSYMVVISSTEKRLALQNAELLELNRQMSDIAKTHQNLQVKLYNDLIAEFSNNLEEWNAEIDTDNTVRFREPDILFDQGQKVVKIRFKEILDDFFPRYIKILSQEKYKDDIEEIRIEGHTSTEWKNTDSLEVRYLANAELSQARALEVLKYCFEYTDINPYKQWLIKVLRANGLSFAKPLESQELSRRVEFKTLTKSDQKILKILNINKELQMPMESF</sequence>
<feature type="coiled-coil region" evidence="1">
    <location>
        <begin position="35"/>
        <end position="88"/>
    </location>
</feature>
<dbReference type="SUPFAM" id="SSF103088">
    <property type="entry name" value="OmpA-like"/>
    <property type="match status" value="1"/>
</dbReference>
<evidence type="ECO:0000256" key="1">
    <source>
        <dbReference type="SAM" id="Coils"/>
    </source>
</evidence>
<proteinExistence type="predicted"/>
<dbReference type="EMBL" id="CP021886">
    <property type="protein sequence ID" value="AWI33670.1"/>
    <property type="molecule type" value="Genomic_DNA"/>
</dbReference>
<dbReference type="Gene3D" id="3.30.1330.60">
    <property type="entry name" value="OmpA-like domain"/>
    <property type="match status" value="1"/>
</dbReference>
<reference evidence="3 4" key="1">
    <citation type="submission" date="2017-06" db="EMBL/GenBank/DDBJ databases">
        <title>Complete genome of Helicobacter apodemus.</title>
        <authorList>
            <person name="Cho S."/>
        </authorList>
    </citation>
    <scope>NUCLEOTIDE SEQUENCE [LARGE SCALE GENOMIC DNA]</scope>
    <source>
        <strain evidence="4">SNUVETPUB-15-01</strain>
    </source>
</reference>
<keyword evidence="2" id="KW-0812">Transmembrane</keyword>
<protein>
    <submittedName>
        <fullName evidence="3">Uncharacterized protein</fullName>
    </submittedName>
</protein>
<gene>
    <name evidence="3" type="ORF">CDV25_02005</name>
</gene>
<dbReference type="InterPro" id="IPR036737">
    <property type="entry name" value="OmpA-like_sf"/>
</dbReference>
<evidence type="ECO:0000313" key="3">
    <source>
        <dbReference type="EMBL" id="AWI33670.1"/>
    </source>
</evidence>
<evidence type="ECO:0000313" key="4">
    <source>
        <dbReference type="Proteomes" id="UP000244890"/>
    </source>
</evidence>
<name>A0A2U8FBP1_9HELI</name>
<feature type="transmembrane region" description="Helical" evidence="2">
    <location>
        <begin position="16"/>
        <end position="35"/>
    </location>
</feature>
<dbReference type="AlphaFoldDB" id="A0A2U8FBP1"/>